<dbReference type="RefSeq" id="WP_022487724.1">
    <property type="nucleotide sequence ID" value="NZ_JAYLVM010000108.1"/>
</dbReference>
<dbReference type="OrthoDB" id="9810259at2"/>
<comment type="function">
    <text evidence="9">This protein specifically catalyzes the removal of signal peptides from prolipoproteins.</text>
</comment>
<dbReference type="NCBIfam" id="TIGR00077">
    <property type="entry name" value="lspA"/>
    <property type="match status" value="1"/>
</dbReference>
<feature type="active site" evidence="9">
    <location>
        <position position="109"/>
    </location>
</feature>
<keyword evidence="5 9" id="KW-0064">Aspartyl protease</keyword>
<evidence type="ECO:0000256" key="7">
    <source>
        <dbReference type="ARBA" id="ARBA00022989"/>
    </source>
</evidence>
<feature type="active site" evidence="9">
    <location>
        <position position="123"/>
    </location>
</feature>
<dbReference type="HAMAP" id="MF_00161">
    <property type="entry name" value="LspA"/>
    <property type="match status" value="1"/>
</dbReference>
<comment type="caution">
    <text evidence="11">The sequence shown here is derived from an EMBL/GenBank/DDBJ whole genome shotgun (WGS) entry which is preliminary data.</text>
</comment>
<evidence type="ECO:0000313" key="12">
    <source>
        <dbReference type="Proteomes" id="UP000441455"/>
    </source>
</evidence>
<dbReference type="Proteomes" id="UP000441455">
    <property type="component" value="Unassembled WGS sequence"/>
</dbReference>
<accession>A0A6N7VHW6</accession>
<dbReference type="PANTHER" id="PTHR33695:SF1">
    <property type="entry name" value="LIPOPROTEIN SIGNAL PEPTIDASE"/>
    <property type="match status" value="1"/>
</dbReference>
<name>A0A6N7VHW6_ACIFE</name>
<keyword evidence="4 9" id="KW-0812">Transmembrane</keyword>
<dbReference type="PRINTS" id="PR00781">
    <property type="entry name" value="LIPOSIGPTASE"/>
</dbReference>
<evidence type="ECO:0000256" key="9">
    <source>
        <dbReference type="HAMAP-Rule" id="MF_00161"/>
    </source>
</evidence>
<dbReference type="EC" id="3.4.23.36" evidence="9"/>
<comment type="pathway">
    <text evidence="9">Protein modification; lipoprotein biosynthesis (signal peptide cleavage).</text>
</comment>
<dbReference type="AlphaFoldDB" id="A0A6N7VHW6"/>
<keyword evidence="7 9" id="KW-1133">Transmembrane helix</keyword>
<evidence type="ECO:0000256" key="4">
    <source>
        <dbReference type="ARBA" id="ARBA00022692"/>
    </source>
</evidence>
<dbReference type="PANTHER" id="PTHR33695">
    <property type="entry name" value="LIPOPROTEIN SIGNAL PEPTIDASE"/>
    <property type="match status" value="1"/>
</dbReference>
<feature type="transmembrane region" description="Helical" evidence="9">
    <location>
        <begin position="114"/>
        <end position="138"/>
    </location>
</feature>
<organism evidence="11 12">
    <name type="scientific">Acidaminococcus fermentans</name>
    <dbReference type="NCBI Taxonomy" id="905"/>
    <lineage>
        <taxon>Bacteria</taxon>
        <taxon>Bacillati</taxon>
        <taxon>Bacillota</taxon>
        <taxon>Negativicutes</taxon>
        <taxon>Acidaminococcales</taxon>
        <taxon>Acidaminococcaceae</taxon>
        <taxon>Acidaminococcus</taxon>
    </lineage>
</organism>
<dbReference type="EMBL" id="VULN01000001">
    <property type="protein sequence ID" value="MSS81214.1"/>
    <property type="molecule type" value="Genomic_DNA"/>
</dbReference>
<keyword evidence="6 9" id="KW-0378">Hydrolase</keyword>
<evidence type="ECO:0000256" key="8">
    <source>
        <dbReference type="ARBA" id="ARBA00023136"/>
    </source>
</evidence>
<dbReference type="GO" id="GO:0006508">
    <property type="term" value="P:proteolysis"/>
    <property type="evidence" value="ECO:0007669"/>
    <property type="project" value="UniProtKB-KW"/>
</dbReference>
<feature type="transmembrane region" description="Helical" evidence="9">
    <location>
        <begin position="21"/>
        <end position="42"/>
    </location>
</feature>
<comment type="catalytic activity">
    <reaction evidence="9">
        <text>Release of signal peptides from bacterial membrane prolipoproteins. Hydrolyzes -Xaa-Yaa-Zaa-|-(S,diacylglyceryl)Cys-, in which Xaa is hydrophobic (preferably Leu), and Yaa (Ala or Ser) and Zaa (Gly or Ala) have small, neutral side chains.</text>
        <dbReference type="EC" id="3.4.23.36"/>
    </reaction>
</comment>
<dbReference type="InterPro" id="IPR001872">
    <property type="entry name" value="Peptidase_A8"/>
</dbReference>
<gene>
    <name evidence="9 11" type="primary">lspA</name>
    <name evidence="11" type="ORF">FX155_01045</name>
</gene>
<comment type="subcellular location">
    <subcellularLocation>
        <location evidence="9">Cell membrane</location>
        <topology evidence="9">Multi-pass membrane protein</topology>
    </subcellularLocation>
</comment>
<proteinExistence type="inferred from homology"/>
<reference evidence="11 12" key="1">
    <citation type="submission" date="2019-08" db="EMBL/GenBank/DDBJ databases">
        <title>In-depth cultivation of the pig gut microbiome towards novel bacterial diversity and tailored functional studies.</title>
        <authorList>
            <person name="Wylensek D."/>
            <person name="Hitch T.C.A."/>
            <person name="Clavel T."/>
        </authorList>
    </citation>
    <scope>NUCLEOTIDE SEQUENCE [LARGE SCALE GENOMIC DNA]</scope>
    <source>
        <strain evidence="11 12">WCA-389-WT-5B</strain>
    </source>
</reference>
<evidence type="ECO:0000256" key="3">
    <source>
        <dbReference type="ARBA" id="ARBA00022670"/>
    </source>
</evidence>
<keyword evidence="8 9" id="KW-0472">Membrane</keyword>
<feature type="transmembrane region" description="Helical" evidence="9">
    <location>
        <begin position="85"/>
        <end position="108"/>
    </location>
</feature>
<evidence type="ECO:0000256" key="6">
    <source>
        <dbReference type="ARBA" id="ARBA00022801"/>
    </source>
</evidence>
<dbReference type="GO" id="GO:0004190">
    <property type="term" value="F:aspartic-type endopeptidase activity"/>
    <property type="evidence" value="ECO:0007669"/>
    <property type="project" value="UniProtKB-UniRule"/>
</dbReference>
<dbReference type="GO" id="GO:0005886">
    <property type="term" value="C:plasma membrane"/>
    <property type="evidence" value="ECO:0007669"/>
    <property type="project" value="UniProtKB-SubCell"/>
</dbReference>
<evidence type="ECO:0000256" key="1">
    <source>
        <dbReference type="ARBA" id="ARBA00006139"/>
    </source>
</evidence>
<dbReference type="Pfam" id="PF01252">
    <property type="entry name" value="Peptidase_A8"/>
    <property type="match status" value="1"/>
</dbReference>
<dbReference type="UniPathway" id="UPA00665"/>
<feature type="transmembrane region" description="Helical" evidence="9">
    <location>
        <begin position="54"/>
        <end position="73"/>
    </location>
</feature>
<keyword evidence="2 9" id="KW-1003">Cell membrane</keyword>
<protein>
    <recommendedName>
        <fullName evidence="9">Lipoprotein signal peptidase</fullName>
        <ecNumber evidence="9">3.4.23.36</ecNumber>
    </recommendedName>
    <alternativeName>
        <fullName evidence="9">Prolipoprotein signal peptidase</fullName>
    </alternativeName>
    <alternativeName>
        <fullName evidence="9">Signal peptidase II</fullName>
        <shortName evidence="9">SPase II</shortName>
    </alternativeName>
</protein>
<sequence>MLIQIFLVVLLDRITKFFITHTMTVGMSFPVIPGVVSCTYVLNPGAAFGLLEYQRVFFVVITLLAAGAVFYFRDHIHREGPKARLGTGLFLGGALGNLIDRIATGYVIDFVDFHFWPVFNVADIFICVGVGLIVWSMLENETGKTRQPEPKDKPGTGAV</sequence>
<comment type="similarity">
    <text evidence="1 9 10">Belongs to the peptidase A8 family.</text>
</comment>
<evidence type="ECO:0000313" key="11">
    <source>
        <dbReference type="EMBL" id="MSS81214.1"/>
    </source>
</evidence>
<evidence type="ECO:0000256" key="5">
    <source>
        <dbReference type="ARBA" id="ARBA00022750"/>
    </source>
</evidence>
<keyword evidence="3 9" id="KW-0645">Protease</keyword>
<evidence type="ECO:0000256" key="2">
    <source>
        <dbReference type="ARBA" id="ARBA00022475"/>
    </source>
</evidence>
<evidence type="ECO:0000256" key="10">
    <source>
        <dbReference type="RuleBase" id="RU004181"/>
    </source>
</evidence>